<dbReference type="PROSITE" id="PS50885">
    <property type="entry name" value="HAMP"/>
    <property type="match status" value="1"/>
</dbReference>
<dbReference type="InterPro" id="IPR029151">
    <property type="entry name" value="Sensor-like_sf"/>
</dbReference>
<dbReference type="SMART" id="SM00304">
    <property type="entry name" value="HAMP"/>
    <property type="match status" value="1"/>
</dbReference>
<dbReference type="Gene3D" id="1.10.287.950">
    <property type="entry name" value="Methyl-accepting chemotaxis protein"/>
    <property type="match status" value="1"/>
</dbReference>
<dbReference type="CDD" id="cd18773">
    <property type="entry name" value="PDC1_HK_sensor"/>
    <property type="match status" value="1"/>
</dbReference>
<evidence type="ECO:0000259" key="7">
    <source>
        <dbReference type="PROSITE" id="PS50885"/>
    </source>
</evidence>
<feature type="domain" description="Methyl-accepting transducer" evidence="6">
    <location>
        <begin position="375"/>
        <end position="639"/>
    </location>
</feature>
<keyword evidence="1 3" id="KW-0807">Transducer</keyword>
<dbReference type="Gene3D" id="1.10.8.500">
    <property type="entry name" value="HAMP domain in histidine kinase"/>
    <property type="match status" value="1"/>
</dbReference>
<feature type="domain" description="HAMP" evidence="7">
    <location>
        <begin position="317"/>
        <end position="370"/>
    </location>
</feature>
<evidence type="ECO:0000256" key="1">
    <source>
        <dbReference type="ARBA" id="ARBA00023224"/>
    </source>
</evidence>
<keyword evidence="4" id="KW-0175">Coiled coil</keyword>
<keyword evidence="5" id="KW-0472">Membrane</keyword>
<dbReference type="GO" id="GO:0007165">
    <property type="term" value="P:signal transduction"/>
    <property type="evidence" value="ECO:0007669"/>
    <property type="project" value="UniProtKB-KW"/>
</dbReference>
<evidence type="ECO:0000259" key="6">
    <source>
        <dbReference type="PROSITE" id="PS50111"/>
    </source>
</evidence>
<gene>
    <name evidence="8" type="ORF">SAMN04487928_1534</name>
</gene>
<feature type="transmembrane region" description="Helical" evidence="5">
    <location>
        <begin position="291"/>
        <end position="315"/>
    </location>
</feature>
<reference evidence="9" key="1">
    <citation type="submission" date="2016-10" db="EMBL/GenBank/DDBJ databases">
        <authorList>
            <person name="Varghese N."/>
            <person name="Submissions S."/>
        </authorList>
    </citation>
    <scope>NUCLEOTIDE SEQUENCE [LARGE SCALE GENOMIC DNA]</scope>
    <source>
        <strain evidence="9">P18</strain>
    </source>
</reference>
<sequence length="676" mass="71202">MASNNSSQKKGQKHISAQLLLVLIPMVAAALVILTVFISMRAKSVIEQEATNGLYQESRANAADIAQMIEGIKKYYDGTADLLESSPYVTDADILKALEPGMSEYSGVVIDSYLALGKDAFYDGGGWVPGSDYDPTTRAWYINGSSSTSITLGDPSVDMTTGQMVVCGSRSVKMLDGRSGVLSADIVLQGISDTVSAYTPSGTGNSMLVGGGVIIGHVNSDYVGKSASDLGDDAFIQSVANVVHAGGTSEIKTIKGADGKAYYVSFDPVAGTNWTMISYVKKDDVLAPLSAFITISVILAIIMVVAVGVALYIIISKMITKPVTKLTDNITRIAEGDFSVDIESDGSTNEIGHMNDKMSEYVKSMRKSMGDMKNITNQLTTEAGNSKDASETLNVQANEQSNAMQQIHGAMDGMAQAVTELATNATTLAQEVSVLSDKSQTTKDTMESLVTKAQNGQQDMANVQQGMQSIAESMDDMNSVVSTVDESAKRINSIIDIIASISSQTNLLSLNASIEAARAGEAGKGFAVVASEIGSLAQNSADSTKQIADIVKEITEQIQELSRKSEENKEKIDRSVEAVNVAGETFEEIFKSLDEAGTIVGEMIEKVATVDDIATSVAAISEEQSASTEEVTATTTNLASSAEAVADSSKGVEGSATTVSDSADQIAAFLDTFKLE</sequence>
<organism evidence="8 9">
    <name type="scientific">Butyrivibrio proteoclasticus</name>
    <dbReference type="NCBI Taxonomy" id="43305"/>
    <lineage>
        <taxon>Bacteria</taxon>
        <taxon>Bacillati</taxon>
        <taxon>Bacillota</taxon>
        <taxon>Clostridia</taxon>
        <taxon>Lachnospirales</taxon>
        <taxon>Lachnospiraceae</taxon>
        <taxon>Butyrivibrio</taxon>
    </lineage>
</organism>
<dbReference type="RefSeq" id="WP_074892074.1">
    <property type="nucleotide sequence ID" value="NZ_FOXO01000053.1"/>
</dbReference>
<dbReference type="SUPFAM" id="SSF58104">
    <property type="entry name" value="Methyl-accepting chemotaxis protein (MCP) signaling domain"/>
    <property type="match status" value="1"/>
</dbReference>
<evidence type="ECO:0000256" key="4">
    <source>
        <dbReference type="SAM" id="Coils"/>
    </source>
</evidence>
<evidence type="ECO:0000313" key="9">
    <source>
        <dbReference type="Proteomes" id="UP000182624"/>
    </source>
</evidence>
<dbReference type="Pfam" id="PF00015">
    <property type="entry name" value="MCPsignal"/>
    <property type="match status" value="1"/>
</dbReference>
<dbReference type="SMART" id="SM00283">
    <property type="entry name" value="MA"/>
    <property type="match status" value="1"/>
</dbReference>
<dbReference type="Proteomes" id="UP000182624">
    <property type="component" value="Unassembled WGS sequence"/>
</dbReference>
<dbReference type="GO" id="GO:0016020">
    <property type="term" value="C:membrane"/>
    <property type="evidence" value="ECO:0007669"/>
    <property type="project" value="InterPro"/>
</dbReference>
<evidence type="ECO:0000256" key="2">
    <source>
        <dbReference type="ARBA" id="ARBA00029447"/>
    </source>
</evidence>
<feature type="coiled-coil region" evidence="4">
    <location>
        <begin position="551"/>
        <end position="578"/>
    </location>
</feature>
<dbReference type="SUPFAM" id="SSF103190">
    <property type="entry name" value="Sensory domain-like"/>
    <property type="match status" value="1"/>
</dbReference>
<dbReference type="AlphaFoldDB" id="A0A1I5YR82"/>
<dbReference type="PANTHER" id="PTHR32089:SF112">
    <property type="entry name" value="LYSOZYME-LIKE PROTEIN-RELATED"/>
    <property type="match status" value="1"/>
</dbReference>
<accession>A0A1I5YR82</accession>
<dbReference type="InterPro" id="IPR004089">
    <property type="entry name" value="MCPsignal_dom"/>
</dbReference>
<dbReference type="EMBL" id="FOXO01000053">
    <property type="protein sequence ID" value="SFQ46555.1"/>
    <property type="molecule type" value="Genomic_DNA"/>
</dbReference>
<evidence type="ECO:0000313" key="8">
    <source>
        <dbReference type="EMBL" id="SFQ46555.1"/>
    </source>
</evidence>
<keyword evidence="5" id="KW-0812">Transmembrane</keyword>
<name>A0A1I5YR82_9FIRM</name>
<dbReference type="PROSITE" id="PS50111">
    <property type="entry name" value="CHEMOTAXIS_TRANSDUC_2"/>
    <property type="match status" value="1"/>
</dbReference>
<keyword evidence="9" id="KW-1185">Reference proteome</keyword>
<dbReference type="Pfam" id="PF00672">
    <property type="entry name" value="HAMP"/>
    <property type="match status" value="1"/>
</dbReference>
<proteinExistence type="inferred from homology"/>
<dbReference type="PANTHER" id="PTHR32089">
    <property type="entry name" value="METHYL-ACCEPTING CHEMOTAXIS PROTEIN MCPB"/>
    <property type="match status" value="1"/>
</dbReference>
<evidence type="ECO:0000256" key="3">
    <source>
        <dbReference type="PROSITE-ProRule" id="PRU00284"/>
    </source>
</evidence>
<dbReference type="Gene3D" id="3.30.450.20">
    <property type="entry name" value="PAS domain"/>
    <property type="match status" value="2"/>
</dbReference>
<feature type="transmembrane region" description="Helical" evidence="5">
    <location>
        <begin position="20"/>
        <end position="40"/>
    </location>
</feature>
<dbReference type="CDD" id="cd06225">
    <property type="entry name" value="HAMP"/>
    <property type="match status" value="1"/>
</dbReference>
<protein>
    <submittedName>
        <fullName evidence="8">Methyl-accepting chemotaxis sensory transducer with Cache sensor</fullName>
    </submittedName>
</protein>
<dbReference type="CDD" id="cd12912">
    <property type="entry name" value="PDC2_MCP_like"/>
    <property type="match status" value="1"/>
</dbReference>
<keyword evidence="5" id="KW-1133">Transmembrane helix</keyword>
<comment type="similarity">
    <text evidence="2">Belongs to the methyl-accepting chemotaxis (MCP) protein family.</text>
</comment>
<dbReference type="InterPro" id="IPR003660">
    <property type="entry name" value="HAMP_dom"/>
</dbReference>
<evidence type="ECO:0000256" key="5">
    <source>
        <dbReference type="SAM" id="Phobius"/>
    </source>
</evidence>